<dbReference type="InterPro" id="IPR010446">
    <property type="entry name" value="GalNAc_Trfase_b"/>
</dbReference>
<dbReference type="STRING" id="1163745.HCD_07430"/>
<name>I0EU58_HELCM</name>
<organism evidence="1 2">
    <name type="scientific">Helicobacter cetorum (strain ATCC BAA-540 / CCUG 52418 / MIT 99-5656)</name>
    <dbReference type="NCBI Taxonomy" id="1163745"/>
    <lineage>
        <taxon>Bacteria</taxon>
        <taxon>Pseudomonadati</taxon>
        <taxon>Campylobacterota</taxon>
        <taxon>Epsilonproteobacteria</taxon>
        <taxon>Campylobacterales</taxon>
        <taxon>Helicobacteraceae</taxon>
        <taxon>Helicobacter</taxon>
    </lineage>
</organism>
<evidence type="ECO:0000313" key="1">
    <source>
        <dbReference type="EMBL" id="AFI06477.1"/>
    </source>
</evidence>
<gene>
    <name evidence="1" type="ordered locus">HCD_07430</name>
</gene>
<dbReference type="KEGG" id="hcm:HCD_07430"/>
<dbReference type="EMBL" id="CP003481">
    <property type="protein sequence ID" value="AFI06477.1"/>
    <property type="molecule type" value="Genomic_DNA"/>
</dbReference>
<evidence type="ECO:0000313" key="2">
    <source>
        <dbReference type="Proteomes" id="UP000005013"/>
    </source>
</evidence>
<dbReference type="RefSeq" id="WP_014659958.1">
    <property type="nucleotide sequence ID" value="NC_017735.1"/>
</dbReference>
<protein>
    <recommendedName>
        <fullName evidence="3">Beta-1,4-N-acetylgalactosaminyltransferase</fullName>
    </recommendedName>
</protein>
<evidence type="ECO:0008006" key="3">
    <source>
        <dbReference type="Google" id="ProtNLM"/>
    </source>
</evidence>
<dbReference type="AlphaFoldDB" id="I0EU58"/>
<dbReference type="Pfam" id="PF06306">
    <property type="entry name" value="CgtA"/>
    <property type="match status" value="1"/>
</dbReference>
<keyword evidence="2" id="KW-1185">Reference proteome</keyword>
<proteinExistence type="predicted"/>
<dbReference type="HOGENOM" id="CLU_065977_0_0_7"/>
<reference evidence="1 2" key="1">
    <citation type="journal article" date="2013" name="PLoS ONE">
        <title>Sequence Divergence and Conservation in Genomes ofHelicobacter cetorum Strains from a Dolphin and a Whale.</title>
        <authorList>
            <person name="Kersulyte D."/>
            <person name="Rossi M."/>
            <person name="Berg D.E."/>
        </authorList>
    </citation>
    <scope>NUCLEOTIDE SEQUENCE [LARGE SCALE GENOMIC DNA]</scope>
    <source>
        <strain evidence="1 2">MIT 99-5656</strain>
    </source>
</reference>
<dbReference type="Proteomes" id="UP000005013">
    <property type="component" value="Chromosome"/>
</dbReference>
<accession>I0EU58</accession>
<dbReference type="PATRIC" id="fig|1163745.3.peg.1566"/>
<sequence>MLKIILKNALKSFKETLIGQCLRKCKAKIKALKCNTNKDECQAIQSDFPLISYQHTNQKSVFEMLESLDFNKIQAYNKSLFERQLCGGGHLESQDKERDIFQPLILNQALHKGYFELDTESSKIDSPLNPWAFIRVKNENTTLKASLLSMLGAIQRGVIGFNDCNKEATKIILDFCKAFPTFIPVPYPYSVIQANPKDRWNKTYQYYDFVLNFIPKNQWVIKMDCDHIYEPKKLYKSFYSITSSLERLDYCLVNFMVFDKEIRIAHVKNDSNSFYGFKDSIGDQSLFYNYGVSHAEYTSKTDYGIRSIERIVFEHERINIKDKELMQWHFPYFKKEREHLKTLDNSLSVEEFKTYHKNLINTRIDEKMLDRKVLEKIVASFEK</sequence>
<dbReference type="eggNOG" id="COG1083">
    <property type="taxonomic scope" value="Bacteria"/>
</dbReference>